<keyword evidence="1" id="KW-1133">Transmembrane helix</keyword>
<name>A0ABX7VRM3_9BACI</name>
<dbReference type="Pfam" id="PF11084">
    <property type="entry name" value="DUF2621"/>
    <property type="match status" value="1"/>
</dbReference>
<keyword evidence="1" id="KW-0472">Membrane</keyword>
<evidence type="ECO:0000313" key="3">
    <source>
        <dbReference type="Proteomes" id="UP000665043"/>
    </source>
</evidence>
<dbReference type="Proteomes" id="UP000665043">
    <property type="component" value="Chromosome"/>
</dbReference>
<accession>A0ABX7VRM3</accession>
<reference evidence="2 3" key="1">
    <citation type="submission" date="2019-12" db="EMBL/GenBank/DDBJ databases">
        <title>The whole genome sequencing of a strain isolated from a Mars analog, Dalangtan Playa.</title>
        <authorList>
            <person name="Huang T."/>
        </authorList>
    </citation>
    <scope>NUCLEOTIDE SEQUENCE [LARGE SCALE GENOMIC DNA]</scope>
    <source>
        <strain evidence="2 3">DP4-553-S</strain>
    </source>
</reference>
<evidence type="ECO:0000256" key="1">
    <source>
        <dbReference type="SAM" id="Phobius"/>
    </source>
</evidence>
<dbReference type="EMBL" id="CP046956">
    <property type="protein sequence ID" value="QTM99509.1"/>
    <property type="molecule type" value="Genomic_DNA"/>
</dbReference>
<evidence type="ECO:0000313" key="2">
    <source>
        <dbReference type="EMBL" id="QTM99509.1"/>
    </source>
</evidence>
<organism evidence="2 3">
    <name type="scientific">Sediminibacillus dalangtanensis</name>
    <dbReference type="NCBI Taxonomy" id="2729421"/>
    <lineage>
        <taxon>Bacteria</taxon>
        <taxon>Bacillati</taxon>
        <taxon>Bacillota</taxon>
        <taxon>Bacilli</taxon>
        <taxon>Bacillales</taxon>
        <taxon>Bacillaceae</taxon>
        <taxon>Sediminibacillus</taxon>
    </lineage>
</organism>
<sequence length="165" mass="19363">MTKIERLVIDMTGGFAYFIVAWVFLLVGLMAIGGFFMFRKFLKRLPKEDGKSILDWEEYYVKKTRHMWGKKELALLEELVSPVPELFRDIARQKIAGKIGEIALEKKRKKITQDILIEGYIIATPKRDHKFLRKKLNEKQIDMEPYAELFELEKVPANKSTPRSQ</sequence>
<keyword evidence="3" id="KW-1185">Reference proteome</keyword>
<gene>
    <name evidence="2" type="ORF">ERJ70_09450</name>
</gene>
<proteinExistence type="predicted"/>
<dbReference type="InterPro" id="IPR020203">
    <property type="entry name" value="YneK"/>
</dbReference>
<feature type="transmembrane region" description="Helical" evidence="1">
    <location>
        <begin position="15"/>
        <end position="38"/>
    </location>
</feature>
<keyword evidence="1" id="KW-0812">Transmembrane</keyword>
<protein>
    <submittedName>
        <fullName evidence="2">DUF2621 family protein</fullName>
    </submittedName>
</protein>
<dbReference type="RefSeq" id="WP_309507421.1">
    <property type="nucleotide sequence ID" value="NZ_CP046956.1"/>
</dbReference>